<dbReference type="OrthoDB" id="429813at2759"/>
<keyword evidence="1" id="KW-0521">NADP</keyword>
<protein>
    <recommendedName>
        <fullName evidence="1">Fatty acyl-CoA reductase</fullName>
        <ecNumber evidence="1">1.2.1.84</ecNumber>
    </recommendedName>
</protein>
<dbReference type="PANTHER" id="PTHR11011:SF116">
    <property type="entry name" value="FATTY ACYL-COA REDUCTASE CG5065-RELATED"/>
    <property type="match status" value="1"/>
</dbReference>
<organism evidence="3">
    <name type="scientific">Ceratitis capitata</name>
    <name type="common">Mediterranean fruit fly</name>
    <name type="synonym">Tephritis capitata</name>
    <dbReference type="NCBI Taxonomy" id="7213"/>
    <lineage>
        <taxon>Eukaryota</taxon>
        <taxon>Metazoa</taxon>
        <taxon>Ecdysozoa</taxon>
        <taxon>Arthropoda</taxon>
        <taxon>Hexapoda</taxon>
        <taxon>Insecta</taxon>
        <taxon>Pterygota</taxon>
        <taxon>Neoptera</taxon>
        <taxon>Endopterygota</taxon>
        <taxon>Diptera</taxon>
        <taxon>Brachycera</taxon>
        <taxon>Muscomorpha</taxon>
        <taxon>Tephritoidea</taxon>
        <taxon>Tephritidae</taxon>
        <taxon>Ceratitis</taxon>
        <taxon>Ceratitis</taxon>
    </lineage>
</organism>
<dbReference type="EMBL" id="GAMC01012756">
    <property type="protein sequence ID" value="JAB93799.1"/>
    <property type="molecule type" value="mRNA"/>
</dbReference>
<reference evidence="3" key="2">
    <citation type="journal article" date="2014" name="BMC Genomics">
        <title>A genomic perspective to assessing quality of mass-reared SIT flies used in Mediterranean fruit fly (Ceratitis capitata) eradication in California.</title>
        <authorList>
            <person name="Calla B."/>
            <person name="Hall B."/>
            <person name="Hou S."/>
            <person name="Geib S.M."/>
        </authorList>
    </citation>
    <scope>NUCLEOTIDE SEQUENCE</scope>
</reference>
<dbReference type="SUPFAM" id="SSF51735">
    <property type="entry name" value="NAD(P)-binding Rossmann-fold domains"/>
    <property type="match status" value="1"/>
</dbReference>
<comment type="similarity">
    <text evidence="1">Belongs to the fatty acyl-CoA reductase family.</text>
</comment>
<evidence type="ECO:0000313" key="3">
    <source>
        <dbReference type="EMBL" id="JAB93799.1"/>
    </source>
</evidence>
<dbReference type="InterPro" id="IPR036291">
    <property type="entry name" value="NAD(P)-bd_dom_sf"/>
</dbReference>
<dbReference type="GO" id="GO:0005777">
    <property type="term" value="C:peroxisome"/>
    <property type="evidence" value="ECO:0007669"/>
    <property type="project" value="TreeGrafter"/>
</dbReference>
<keyword evidence="1" id="KW-0444">Lipid biosynthesis</keyword>
<dbReference type="InterPro" id="IPR013120">
    <property type="entry name" value="FAR_NAD-bd"/>
</dbReference>
<gene>
    <name evidence="3" type="primary">FACR1</name>
</gene>
<dbReference type="PANTHER" id="PTHR11011">
    <property type="entry name" value="MALE STERILITY PROTEIN 2-RELATED"/>
    <property type="match status" value="1"/>
</dbReference>
<reference evidence="3" key="1">
    <citation type="submission" date="2013-07" db="EMBL/GenBank/DDBJ databases">
        <authorList>
            <person name="Geib S."/>
        </authorList>
    </citation>
    <scope>NUCLEOTIDE SEQUENCE</scope>
</reference>
<comment type="function">
    <text evidence="1">Catalyzes the reduction of fatty acyl-CoA to fatty alcohols.</text>
</comment>
<evidence type="ECO:0000256" key="1">
    <source>
        <dbReference type="RuleBase" id="RU363097"/>
    </source>
</evidence>
<dbReference type="GO" id="GO:0035336">
    <property type="term" value="P:long-chain fatty-acyl-CoA metabolic process"/>
    <property type="evidence" value="ECO:0007669"/>
    <property type="project" value="TreeGrafter"/>
</dbReference>
<evidence type="ECO:0000259" key="2">
    <source>
        <dbReference type="Pfam" id="PF07993"/>
    </source>
</evidence>
<name>W8BX67_CERCA</name>
<dbReference type="Gene3D" id="3.40.50.720">
    <property type="entry name" value="NAD(P)-binding Rossmann-like Domain"/>
    <property type="match status" value="1"/>
</dbReference>
<dbReference type="InterPro" id="IPR026055">
    <property type="entry name" value="FAR"/>
</dbReference>
<dbReference type="AlphaFoldDB" id="W8BX67"/>
<comment type="catalytic activity">
    <reaction evidence="1">
        <text>a long-chain fatty acyl-CoA + 2 NADPH + 2 H(+) = a long-chain primary fatty alcohol + 2 NADP(+) + CoA</text>
        <dbReference type="Rhea" id="RHEA:52716"/>
        <dbReference type="ChEBI" id="CHEBI:15378"/>
        <dbReference type="ChEBI" id="CHEBI:57287"/>
        <dbReference type="ChEBI" id="CHEBI:57783"/>
        <dbReference type="ChEBI" id="CHEBI:58349"/>
        <dbReference type="ChEBI" id="CHEBI:77396"/>
        <dbReference type="ChEBI" id="CHEBI:83139"/>
        <dbReference type="EC" id="1.2.1.84"/>
    </reaction>
</comment>
<keyword evidence="1" id="KW-0560">Oxidoreductase</keyword>
<dbReference type="GO" id="GO:0102965">
    <property type="term" value="F:alcohol-forming long-chain fatty acyl-CoA reductase activity"/>
    <property type="evidence" value="ECO:0007669"/>
    <property type="project" value="UniProtKB-EC"/>
</dbReference>
<keyword evidence="1" id="KW-0443">Lipid metabolism</keyword>
<dbReference type="GO" id="GO:0080019">
    <property type="term" value="F:alcohol-forming very long-chain fatty acyl-CoA reductase activity"/>
    <property type="evidence" value="ECO:0007669"/>
    <property type="project" value="InterPro"/>
</dbReference>
<dbReference type="EC" id="1.2.1.84" evidence="1"/>
<proteinExistence type="evidence at transcript level"/>
<accession>W8BX67</accession>
<sequence length="157" mass="17206">MESSQSPRETLLLNGHAEAAGHLLGLTNGGSNMPQVGGMKTDHFNGDDLSSSSYMSIPQFYAGRSVFITGGTGFMGKVLVEKLLRSCPDIKNIYLLIRPKRGQEVSARLNELLNAPLFETLRREKPKELSKVIPISGDITSEELGICENDQVIYSTY</sequence>
<feature type="domain" description="Thioester reductase (TE)" evidence="2">
    <location>
        <begin position="68"/>
        <end position="150"/>
    </location>
</feature>
<dbReference type="Pfam" id="PF07993">
    <property type="entry name" value="NAD_binding_4"/>
    <property type="match status" value="1"/>
</dbReference>